<name>A0A1Y0IRJ3_9BACL</name>
<comment type="subunit">
    <text evidence="12">Monomer and homodimer.</text>
</comment>
<keyword evidence="7 12" id="KW-0411">Iron-sulfur</keyword>
<dbReference type="UniPathway" id="UPA00344"/>
<feature type="binding site" evidence="12">
    <location>
        <position position="35"/>
    </location>
    <ligand>
        <name>[4Fe-4S] cluster</name>
        <dbReference type="ChEBI" id="CHEBI:49883"/>
        <label>1</label>
        <note>4Fe-4S-S-AdoMet</note>
    </ligand>
</feature>
<dbReference type="GO" id="GO:0061798">
    <property type="term" value="F:GTP 3',8'-cyclase activity"/>
    <property type="evidence" value="ECO:0007669"/>
    <property type="project" value="UniProtKB-UniRule"/>
</dbReference>
<evidence type="ECO:0000259" key="13">
    <source>
        <dbReference type="PROSITE" id="PS51918"/>
    </source>
</evidence>
<dbReference type="CDD" id="cd21117">
    <property type="entry name" value="Twitch_MoaA"/>
    <property type="match status" value="1"/>
</dbReference>
<keyword evidence="10 12" id="KW-0456">Lyase</keyword>
<keyword evidence="5 12" id="KW-0547">Nucleotide-binding</keyword>
<evidence type="ECO:0000256" key="9">
    <source>
        <dbReference type="ARBA" id="ARBA00023150"/>
    </source>
</evidence>
<comment type="function">
    <text evidence="12">Catalyzes the cyclization of GTP to (8S)-3',8-cyclo-7,8-dihydroguanosine 5'-triphosphate.</text>
</comment>
<comment type="pathway">
    <text evidence="12">Cofactor biosynthesis; molybdopterin biosynthesis.</text>
</comment>
<dbReference type="InterPro" id="IPR010505">
    <property type="entry name" value="MoaA_twitch"/>
</dbReference>
<dbReference type="KEGG" id="tum:CBW65_21280"/>
<keyword evidence="3 12" id="KW-0949">S-adenosyl-L-methionine</keyword>
<dbReference type="HAMAP" id="MF_01225_B">
    <property type="entry name" value="MoaA_B"/>
    <property type="match status" value="1"/>
</dbReference>
<feature type="domain" description="Radical SAM core" evidence="13">
    <location>
        <begin position="15"/>
        <end position="230"/>
    </location>
</feature>
<feature type="binding site" evidence="12">
    <location>
        <position position="166"/>
    </location>
    <ligand>
        <name>GTP</name>
        <dbReference type="ChEBI" id="CHEBI:37565"/>
    </ligand>
</feature>
<reference evidence="15" key="1">
    <citation type="submission" date="2017-05" db="EMBL/GenBank/DDBJ databases">
        <authorList>
            <person name="Sung H."/>
        </authorList>
    </citation>
    <scope>NUCLEOTIDE SEQUENCE [LARGE SCALE GENOMIC DNA]</scope>
    <source>
        <strain evidence="15">AR23208</strain>
    </source>
</reference>
<evidence type="ECO:0000256" key="2">
    <source>
        <dbReference type="ARBA" id="ARBA00022485"/>
    </source>
</evidence>
<dbReference type="SFLD" id="SFLDS00029">
    <property type="entry name" value="Radical_SAM"/>
    <property type="match status" value="1"/>
</dbReference>
<gene>
    <name evidence="12" type="primary">moaA</name>
    <name evidence="14" type="ORF">CBW65_21280</name>
</gene>
<dbReference type="Pfam" id="PF04055">
    <property type="entry name" value="Radical_SAM"/>
    <property type="match status" value="1"/>
</dbReference>
<dbReference type="EC" id="4.1.99.22" evidence="1 12"/>
<protein>
    <recommendedName>
        <fullName evidence="1 12">GTP 3',8-cyclase</fullName>
        <ecNumber evidence="1 12">4.1.99.22</ecNumber>
    </recommendedName>
    <alternativeName>
        <fullName evidence="12">Molybdenum cofactor biosynthesis protein A</fullName>
    </alternativeName>
</protein>
<feature type="binding site" evidence="12">
    <location>
        <position position="74"/>
    </location>
    <ligand>
        <name>GTP</name>
        <dbReference type="ChEBI" id="CHEBI:37565"/>
    </ligand>
</feature>
<comment type="cofactor">
    <cofactor evidence="12">
        <name>[4Fe-4S] cluster</name>
        <dbReference type="ChEBI" id="CHEBI:49883"/>
    </cofactor>
    <text evidence="12">Binds 2 [4Fe-4S] clusters. Binds 1 [4Fe-4S] cluster coordinated with 3 cysteines and an exchangeable S-adenosyl-L-methionine and 1 [4Fe-4S] cluster coordinated with 3 cysteines and the GTP-derived substrate.</text>
</comment>
<evidence type="ECO:0000256" key="12">
    <source>
        <dbReference type="HAMAP-Rule" id="MF_01225"/>
    </source>
</evidence>
<evidence type="ECO:0000256" key="6">
    <source>
        <dbReference type="ARBA" id="ARBA00023004"/>
    </source>
</evidence>
<dbReference type="PANTHER" id="PTHR22960:SF0">
    <property type="entry name" value="MOLYBDENUM COFACTOR BIOSYNTHESIS PROTEIN 1"/>
    <property type="match status" value="1"/>
</dbReference>
<evidence type="ECO:0000256" key="10">
    <source>
        <dbReference type="ARBA" id="ARBA00023239"/>
    </source>
</evidence>
<organism evidence="14 15">
    <name type="scientific">Tumebacillus avium</name>
    <dbReference type="NCBI Taxonomy" id="1903704"/>
    <lineage>
        <taxon>Bacteria</taxon>
        <taxon>Bacillati</taxon>
        <taxon>Bacillota</taxon>
        <taxon>Bacilli</taxon>
        <taxon>Bacillales</taxon>
        <taxon>Alicyclobacillaceae</taxon>
        <taxon>Tumebacillus</taxon>
    </lineage>
</organism>
<evidence type="ECO:0000256" key="4">
    <source>
        <dbReference type="ARBA" id="ARBA00022723"/>
    </source>
</evidence>
<dbReference type="GO" id="GO:0046872">
    <property type="term" value="F:metal ion binding"/>
    <property type="evidence" value="ECO:0007669"/>
    <property type="project" value="UniProtKB-KW"/>
</dbReference>
<dbReference type="SMART" id="SM00729">
    <property type="entry name" value="Elp3"/>
    <property type="match status" value="1"/>
</dbReference>
<keyword evidence="4 12" id="KW-0479">Metal-binding</keyword>
<dbReference type="Gene3D" id="3.20.20.70">
    <property type="entry name" value="Aldolase class I"/>
    <property type="match status" value="1"/>
</dbReference>
<dbReference type="InterPro" id="IPR000385">
    <property type="entry name" value="MoaA_NifB_PqqE_Fe-S-bd_CS"/>
</dbReference>
<dbReference type="InterPro" id="IPR040064">
    <property type="entry name" value="MoaA-like"/>
</dbReference>
<feature type="binding site" evidence="12">
    <location>
        <position position="200"/>
    </location>
    <ligand>
        <name>S-adenosyl-L-methionine</name>
        <dbReference type="ChEBI" id="CHEBI:59789"/>
    </ligand>
</feature>
<dbReference type="AlphaFoldDB" id="A0A1Y0IRJ3"/>
<dbReference type="PROSITE" id="PS01305">
    <property type="entry name" value="MOAA_NIFB_PQQE"/>
    <property type="match status" value="1"/>
</dbReference>
<dbReference type="SFLD" id="SFLDG01383">
    <property type="entry name" value="cyclic_pyranopterin_phosphate"/>
    <property type="match status" value="1"/>
</dbReference>
<dbReference type="GO" id="GO:0051539">
    <property type="term" value="F:4 iron, 4 sulfur cluster binding"/>
    <property type="evidence" value="ECO:0007669"/>
    <property type="project" value="UniProtKB-UniRule"/>
</dbReference>
<dbReference type="GO" id="GO:0005525">
    <property type="term" value="F:GTP binding"/>
    <property type="evidence" value="ECO:0007669"/>
    <property type="project" value="UniProtKB-UniRule"/>
</dbReference>
<dbReference type="NCBIfam" id="TIGR02666">
    <property type="entry name" value="moaA"/>
    <property type="match status" value="1"/>
</dbReference>
<dbReference type="Pfam" id="PF06463">
    <property type="entry name" value="Mob_synth_C"/>
    <property type="match status" value="1"/>
</dbReference>
<feature type="binding site" evidence="12">
    <location>
        <position position="37"/>
    </location>
    <ligand>
        <name>S-adenosyl-L-methionine</name>
        <dbReference type="ChEBI" id="CHEBI:59789"/>
    </ligand>
</feature>
<dbReference type="InterPro" id="IPR013483">
    <property type="entry name" value="MoaA"/>
</dbReference>
<feature type="binding site" evidence="12">
    <location>
        <position position="269"/>
    </location>
    <ligand>
        <name>[4Fe-4S] cluster</name>
        <dbReference type="ChEBI" id="CHEBI:49883"/>
        <label>2</label>
        <note>4Fe-4S-substrate</note>
    </ligand>
</feature>
<feature type="binding site" evidence="12">
    <location>
        <position position="266"/>
    </location>
    <ligand>
        <name>[4Fe-4S] cluster</name>
        <dbReference type="ChEBI" id="CHEBI:49883"/>
        <label>2</label>
        <note>4Fe-4S-substrate</note>
    </ligand>
</feature>
<keyword evidence="8 12" id="KW-0342">GTP-binding</keyword>
<dbReference type="SUPFAM" id="SSF102114">
    <property type="entry name" value="Radical SAM enzymes"/>
    <property type="match status" value="1"/>
</dbReference>
<keyword evidence="6 12" id="KW-0408">Iron</keyword>
<keyword evidence="15" id="KW-1185">Reference proteome</keyword>
<keyword evidence="9 12" id="KW-0501">Molybdenum cofactor biosynthesis</keyword>
<dbReference type="PROSITE" id="PS51918">
    <property type="entry name" value="RADICAL_SAM"/>
    <property type="match status" value="1"/>
</dbReference>
<dbReference type="EMBL" id="CP021434">
    <property type="protein sequence ID" value="ARU63228.1"/>
    <property type="molecule type" value="Genomic_DNA"/>
</dbReference>
<dbReference type="SFLD" id="SFLDG01386">
    <property type="entry name" value="main_SPASM_domain-containing"/>
    <property type="match status" value="1"/>
</dbReference>
<feature type="binding site" evidence="12">
    <location>
        <position position="105"/>
    </location>
    <ligand>
        <name>GTP</name>
        <dbReference type="ChEBI" id="CHEBI:37565"/>
    </ligand>
</feature>
<accession>A0A1Y0IRJ3</accession>
<evidence type="ECO:0000256" key="1">
    <source>
        <dbReference type="ARBA" id="ARBA00012167"/>
    </source>
</evidence>
<dbReference type="InterPro" id="IPR013785">
    <property type="entry name" value="Aldolase_TIM"/>
</dbReference>
<dbReference type="PANTHER" id="PTHR22960">
    <property type="entry name" value="MOLYBDOPTERIN COFACTOR SYNTHESIS PROTEIN A"/>
    <property type="match status" value="1"/>
</dbReference>
<dbReference type="NCBIfam" id="NF001199">
    <property type="entry name" value="PRK00164.2-1"/>
    <property type="match status" value="1"/>
</dbReference>
<keyword evidence="2 12" id="KW-0004">4Fe-4S</keyword>
<feature type="binding site" evidence="12">
    <location>
        <position position="283"/>
    </location>
    <ligand>
        <name>[4Fe-4S] cluster</name>
        <dbReference type="ChEBI" id="CHEBI:49883"/>
        <label>2</label>
        <note>4Fe-4S-substrate</note>
    </ligand>
</feature>
<comment type="similarity">
    <text evidence="12">Belongs to the radical SAM superfamily. MoaA family.</text>
</comment>
<feature type="binding site" evidence="12">
    <location>
        <position position="31"/>
    </location>
    <ligand>
        <name>[4Fe-4S] cluster</name>
        <dbReference type="ChEBI" id="CHEBI:49883"/>
        <label>1</label>
        <note>4Fe-4S-S-AdoMet</note>
    </ligand>
</feature>
<dbReference type="Proteomes" id="UP000195437">
    <property type="component" value="Chromosome"/>
</dbReference>
<sequence length="342" mass="38541">MSFLGKGESPMLIDKFQRVHDYLRISVTDRCNLRCRYCMPEEGLPFLEPAHYLSFDEITEVVTVAAKLGVRRLRITGGEPLVRPNLEKLVGRLSAIPGIDDIALTTNGIYLAQRAQALKEAGITRVNISLDSLQPERFAKITRGGDLSRVLEALERSYEVGFDPVKLNVVLMKGFNEDEIDDFLRLSIERNVTVRFIEYMPIGHEGEDWKASYLPLETVLERCRINGWEPVKLSQEIKGNGPAENYQIPGAKGAFGLIHPVSDHFCQSCNRLRLTADGNLKPCLYWEDEFNVKKALGDEGQLTELFLRALDAKPETHEMAKALQGEEKSHNPTLRRMSQIGG</sequence>
<feature type="binding site" evidence="12">
    <location>
        <begin position="271"/>
        <end position="273"/>
    </location>
    <ligand>
        <name>GTP</name>
        <dbReference type="ChEBI" id="CHEBI:37565"/>
    </ligand>
</feature>
<feature type="binding site" evidence="12">
    <location>
        <position position="129"/>
    </location>
    <ligand>
        <name>S-adenosyl-L-methionine</name>
        <dbReference type="ChEBI" id="CHEBI:59789"/>
    </ligand>
</feature>
<evidence type="ECO:0000256" key="11">
    <source>
        <dbReference type="ARBA" id="ARBA00048697"/>
    </source>
</evidence>
<dbReference type="InterPro" id="IPR058240">
    <property type="entry name" value="rSAM_sf"/>
</dbReference>
<dbReference type="GO" id="GO:1904047">
    <property type="term" value="F:S-adenosyl-L-methionine binding"/>
    <property type="evidence" value="ECO:0007669"/>
    <property type="project" value="UniProtKB-UniRule"/>
</dbReference>
<proteinExistence type="inferred from homology"/>
<feature type="binding site" evidence="12">
    <location>
        <position position="38"/>
    </location>
    <ligand>
        <name>[4Fe-4S] cluster</name>
        <dbReference type="ChEBI" id="CHEBI:49883"/>
        <label>1</label>
        <note>4Fe-4S-S-AdoMet</note>
    </ligand>
</feature>
<evidence type="ECO:0000256" key="7">
    <source>
        <dbReference type="ARBA" id="ARBA00023014"/>
    </source>
</evidence>
<dbReference type="GO" id="GO:0061799">
    <property type="term" value="F:cyclic pyranopterin monophosphate synthase activity"/>
    <property type="evidence" value="ECO:0007669"/>
    <property type="project" value="TreeGrafter"/>
</dbReference>
<evidence type="ECO:0000313" key="14">
    <source>
        <dbReference type="EMBL" id="ARU63228.1"/>
    </source>
</evidence>
<dbReference type="SFLD" id="SFLDG01067">
    <property type="entry name" value="SPASM/twitch_domain_containing"/>
    <property type="match status" value="1"/>
</dbReference>
<dbReference type="InterPro" id="IPR007197">
    <property type="entry name" value="rSAM"/>
</dbReference>
<dbReference type="InterPro" id="IPR006638">
    <property type="entry name" value="Elp3/MiaA/NifB-like_rSAM"/>
</dbReference>
<dbReference type="OrthoDB" id="9763993at2"/>
<comment type="catalytic activity">
    <reaction evidence="11 12">
        <text>GTP + AH2 + S-adenosyl-L-methionine = (8S)-3',8-cyclo-7,8-dihydroguanosine 5'-triphosphate + 5'-deoxyadenosine + L-methionine + A + H(+)</text>
        <dbReference type="Rhea" id="RHEA:49576"/>
        <dbReference type="ChEBI" id="CHEBI:13193"/>
        <dbReference type="ChEBI" id="CHEBI:15378"/>
        <dbReference type="ChEBI" id="CHEBI:17319"/>
        <dbReference type="ChEBI" id="CHEBI:17499"/>
        <dbReference type="ChEBI" id="CHEBI:37565"/>
        <dbReference type="ChEBI" id="CHEBI:57844"/>
        <dbReference type="ChEBI" id="CHEBI:59789"/>
        <dbReference type="ChEBI" id="CHEBI:131766"/>
        <dbReference type="EC" id="4.1.99.22"/>
    </reaction>
</comment>
<feature type="binding site" evidence="12">
    <location>
        <position position="24"/>
    </location>
    <ligand>
        <name>GTP</name>
        <dbReference type="ChEBI" id="CHEBI:37565"/>
    </ligand>
</feature>
<dbReference type="GO" id="GO:0006777">
    <property type="term" value="P:Mo-molybdopterin cofactor biosynthetic process"/>
    <property type="evidence" value="ECO:0007669"/>
    <property type="project" value="UniProtKB-UniRule"/>
</dbReference>
<dbReference type="InterPro" id="IPR050105">
    <property type="entry name" value="MoCo_biosynth_MoaA/MoaC"/>
</dbReference>
<dbReference type="CDD" id="cd01335">
    <property type="entry name" value="Radical_SAM"/>
    <property type="match status" value="1"/>
</dbReference>
<evidence type="ECO:0000256" key="3">
    <source>
        <dbReference type="ARBA" id="ARBA00022691"/>
    </source>
</evidence>
<evidence type="ECO:0000256" key="5">
    <source>
        <dbReference type="ARBA" id="ARBA00022741"/>
    </source>
</evidence>
<evidence type="ECO:0000313" key="15">
    <source>
        <dbReference type="Proteomes" id="UP000195437"/>
    </source>
</evidence>
<feature type="binding site" evidence="12">
    <location>
        <position position="78"/>
    </location>
    <ligand>
        <name>S-adenosyl-L-methionine</name>
        <dbReference type="ChEBI" id="CHEBI:59789"/>
    </ligand>
</feature>
<evidence type="ECO:0000256" key="8">
    <source>
        <dbReference type="ARBA" id="ARBA00023134"/>
    </source>
</evidence>